<accession>A0A7I7YXJ6</accession>
<organism evidence="1 2">
    <name type="scientific">Mycobacterium parmense</name>
    <dbReference type="NCBI Taxonomy" id="185642"/>
    <lineage>
        <taxon>Bacteria</taxon>
        <taxon>Bacillati</taxon>
        <taxon>Actinomycetota</taxon>
        <taxon>Actinomycetes</taxon>
        <taxon>Mycobacteriales</taxon>
        <taxon>Mycobacteriaceae</taxon>
        <taxon>Mycobacterium</taxon>
        <taxon>Mycobacterium simiae complex</taxon>
    </lineage>
</organism>
<gene>
    <name evidence="1" type="ORF">MPRM_30140</name>
</gene>
<name>A0A7I7YXJ6_9MYCO</name>
<protein>
    <submittedName>
        <fullName evidence="1">Uncharacterized protein</fullName>
    </submittedName>
</protein>
<dbReference type="NCBIfam" id="NF040653">
    <property type="entry name" value="Rv1535_dom"/>
    <property type="match status" value="1"/>
</dbReference>
<evidence type="ECO:0000313" key="2">
    <source>
        <dbReference type="Proteomes" id="UP000467105"/>
    </source>
</evidence>
<reference evidence="1 2" key="1">
    <citation type="journal article" date="2019" name="Emerg. Microbes Infect.">
        <title>Comprehensive subspecies identification of 175 nontuberculous mycobacteria species based on 7547 genomic profiles.</title>
        <authorList>
            <person name="Matsumoto Y."/>
            <person name="Kinjo T."/>
            <person name="Motooka D."/>
            <person name="Nabeya D."/>
            <person name="Jung N."/>
            <person name="Uechi K."/>
            <person name="Horii T."/>
            <person name="Iida T."/>
            <person name="Fujita J."/>
            <person name="Nakamura S."/>
        </authorList>
    </citation>
    <scope>NUCLEOTIDE SEQUENCE [LARGE SCALE GENOMIC DNA]</scope>
    <source>
        <strain evidence="1 2">JCM 14742</strain>
    </source>
</reference>
<keyword evidence="2" id="KW-1185">Reference proteome</keyword>
<dbReference type="AlphaFoldDB" id="A0A7I7YXJ6"/>
<dbReference type="RefSeq" id="WP_085272010.1">
    <property type="nucleotide sequence ID" value="NZ_AP022614.1"/>
</dbReference>
<dbReference type="Proteomes" id="UP000467105">
    <property type="component" value="Chromosome"/>
</dbReference>
<proteinExistence type="predicted"/>
<dbReference type="NCBIfam" id="NF040652">
    <property type="entry name" value="Mbox_reg_Rv1535"/>
    <property type="match status" value="1"/>
</dbReference>
<dbReference type="OrthoDB" id="4561580at2"/>
<evidence type="ECO:0000313" key="1">
    <source>
        <dbReference type="EMBL" id="BBZ45733.1"/>
    </source>
</evidence>
<dbReference type="EMBL" id="AP022614">
    <property type="protein sequence ID" value="BBZ45733.1"/>
    <property type="molecule type" value="Genomic_DNA"/>
</dbReference>
<sequence>MTAVLYDDVPPVPAAPAAPHLTLAPAPAPKRHRSPIGGGDPLVDGAARLLSIPLRQVYAVLWRVGVIEVTA</sequence>